<keyword evidence="1" id="KW-0472">Membrane</keyword>
<evidence type="ECO:0000313" key="3">
    <source>
        <dbReference type="Proteomes" id="UP000231436"/>
    </source>
</evidence>
<accession>A0A2M8LHA5</accession>
<dbReference type="Pfam" id="PF18895">
    <property type="entry name" value="T4SS_pilin"/>
    <property type="match status" value="1"/>
</dbReference>
<dbReference type="InterPro" id="IPR011055">
    <property type="entry name" value="Dup_hybrid_motif"/>
</dbReference>
<organism evidence="2 3">
    <name type="scientific">Candidatus Uhrbacteria bacterium CG10_big_fil_rev_8_21_14_0_10_48_16</name>
    <dbReference type="NCBI Taxonomy" id="1975038"/>
    <lineage>
        <taxon>Bacteria</taxon>
        <taxon>Candidatus Uhriibacteriota</taxon>
    </lineage>
</organism>
<name>A0A2M8LHA5_9BACT</name>
<comment type="caution">
    <text evidence="2">The sequence shown here is derived from an EMBL/GenBank/DDBJ whole genome shotgun (WGS) entry which is preliminary data.</text>
</comment>
<dbReference type="Gene3D" id="2.70.70.10">
    <property type="entry name" value="Glucose Permease (Domain IIA)"/>
    <property type="match status" value="1"/>
</dbReference>
<dbReference type="AlphaFoldDB" id="A0A2M8LHA5"/>
<evidence type="ECO:0000313" key="2">
    <source>
        <dbReference type="EMBL" id="PJE76828.1"/>
    </source>
</evidence>
<proteinExistence type="predicted"/>
<dbReference type="Proteomes" id="UP000231436">
    <property type="component" value="Unassembled WGS sequence"/>
</dbReference>
<dbReference type="EMBL" id="PFEU01000010">
    <property type="protein sequence ID" value="PJE76828.1"/>
    <property type="molecule type" value="Genomic_DNA"/>
</dbReference>
<sequence>MTRRWSLIIFVLCTLGVFFSASPILAVEETVENAIIPNLSIDIPGVSFSEVLKENGVLQINFIGDYVSGIYKYLLGIAITIAIVFIMVAGLQYALASGEGDTKKAKDRIQNAVMGLVLLLCVYAILFITNPELIKLRSLQLLDIEQLELDRATSGDEGVSGSVSRSTCDKIVETAKSEGTCAISQSVASPTGNQPGCGNHHWYDGGANGDYKKINNLDYAAGWGTPILAPFDGTATYKISTSTSNRCGNTITLTGTGDASGAKIYICHAKDFLDDSGVYSATRAVKQGDVMGHLGGNCCEGETPPKDWSSAKNGWCNVSGTACTNPTKSESCSCQPVAQSGNTSGPHVHISWNASGGDLLACIDY</sequence>
<evidence type="ECO:0000256" key="1">
    <source>
        <dbReference type="SAM" id="Phobius"/>
    </source>
</evidence>
<gene>
    <name evidence="2" type="ORF">COV05_02580</name>
</gene>
<feature type="transmembrane region" description="Helical" evidence="1">
    <location>
        <begin position="108"/>
        <end position="128"/>
    </location>
</feature>
<keyword evidence="1" id="KW-1133">Transmembrane helix</keyword>
<protein>
    <recommendedName>
        <fullName evidence="4">Peptidase M23 domain-containing protein</fullName>
    </recommendedName>
</protein>
<reference evidence="3" key="1">
    <citation type="submission" date="2017-09" db="EMBL/GenBank/DDBJ databases">
        <title>Depth-based differentiation of microbial function through sediment-hosted aquifers and enrichment of novel symbionts in the deep terrestrial subsurface.</title>
        <authorList>
            <person name="Probst A.J."/>
            <person name="Ladd B."/>
            <person name="Jarett J.K."/>
            <person name="Geller-Mcgrath D.E."/>
            <person name="Sieber C.M.K."/>
            <person name="Emerson J.B."/>
            <person name="Anantharaman K."/>
            <person name="Thomas B.C."/>
            <person name="Malmstrom R."/>
            <person name="Stieglmeier M."/>
            <person name="Klingl A."/>
            <person name="Woyke T."/>
            <person name="Ryan C.M."/>
            <person name="Banfield J.F."/>
        </authorList>
    </citation>
    <scope>NUCLEOTIDE SEQUENCE [LARGE SCALE GENOMIC DNA]</scope>
</reference>
<keyword evidence="1" id="KW-0812">Transmembrane</keyword>
<dbReference type="InterPro" id="IPR043993">
    <property type="entry name" value="T4SS_pilin"/>
</dbReference>
<evidence type="ECO:0008006" key="4">
    <source>
        <dbReference type="Google" id="ProtNLM"/>
    </source>
</evidence>
<feature type="transmembrane region" description="Helical" evidence="1">
    <location>
        <begin position="73"/>
        <end position="96"/>
    </location>
</feature>